<dbReference type="InterPro" id="IPR036866">
    <property type="entry name" value="RibonucZ/Hydroxyglut_hydro"/>
</dbReference>
<sequence>MESKAKTTVTFHSGILTIGGTVIEVAYKDAHIFFDFGTEFRPELDLPDDHIETLINNRLVPELKDLYDPRLGYEYHSAEDKEYQHTAVFLSHAHLDHSRMINYLDPAVPLYTLKETKMILNSLNRKGDFLIPSPFEEKNFTREMIGLNKNDVIKVGEISVEIVPVDHDAYGASALLIRTPDHFITYTGDLRLHGHNREETLAFCEKAKHTELLMMEGVSISFPEREPDPAQIAVVSEEDLVQHLVRLELENPNRQITFNGYPANVERFAKIIEKSPRTVVLEANMAALLLEVFGIEVRYYYAESGKILELNPALEIPYDTLLKDKTDYLWQVVNQFDNLQEGSLYIHSDAQPLGDFDPQYRVFLDLLAKKDITFVRLACSGHAIPEDLDKIIALIEPQVLVPIHTLKPEKLENPYGERILPERGEQIVL</sequence>
<comment type="caution">
    <text evidence="4">The sequence shown here is derived from an EMBL/GenBank/DDBJ whole genome shotgun (WGS) entry which is preliminary data.</text>
</comment>
<dbReference type="Proteomes" id="UP000004846">
    <property type="component" value="Unassembled WGS sequence"/>
</dbReference>
<name>A0A125W7U4_ENTFL</name>
<protein>
    <recommendedName>
        <fullName evidence="3">Metallo-beta-lactamase domain-containing protein</fullName>
    </recommendedName>
</protein>
<reference evidence="4 5" key="1">
    <citation type="submission" date="2010-07" db="EMBL/GenBank/DDBJ databases">
        <authorList>
            <person name="Sid Ahmed O."/>
        </authorList>
    </citation>
    <scope>NUCLEOTIDE SEQUENCE [LARGE SCALE GENOMIC DNA]</scope>
    <source>
        <strain evidence="4 5">TX4248</strain>
    </source>
</reference>
<keyword evidence="1" id="KW-0540">Nuclease</keyword>
<dbReference type="Pfam" id="PF12706">
    <property type="entry name" value="Lactamase_B_2"/>
    <property type="match status" value="1"/>
</dbReference>
<dbReference type="PANTHER" id="PTHR43694:SF1">
    <property type="entry name" value="RIBONUCLEASE J"/>
    <property type="match status" value="1"/>
</dbReference>
<accession>A0A125W7U4</accession>
<evidence type="ECO:0000256" key="1">
    <source>
        <dbReference type="ARBA" id="ARBA00022839"/>
    </source>
</evidence>
<dbReference type="CDD" id="cd07732">
    <property type="entry name" value="metallo-hydrolase-like_MBL-fold"/>
    <property type="match status" value="1"/>
</dbReference>
<dbReference type="EMBL" id="AEBR01000026">
    <property type="protein sequence ID" value="EFM83381.1"/>
    <property type="molecule type" value="Genomic_DNA"/>
</dbReference>
<proteinExistence type="predicted"/>
<evidence type="ECO:0000313" key="5">
    <source>
        <dbReference type="Proteomes" id="UP000004846"/>
    </source>
</evidence>
<dbReference type="InterPro" id="IPR001279">
    <property type="entry name" value="Metallo-B-lactamas"/>
</dbReference>
<organism evidence="4 5">
    <name type="scientific">Enterococcus faecalis TX4248</name>
    <dbReference type="NCBI Taxonomy" id="749495"/>
    <lineage>
        <taxon>Bacteria</taxon>
        <taxon>Bacillati</taxon>
        <taxon>Bacillota</taxon>
        <taxon>Bacilli</taxon>
        <taxon>Lactobacillales</taxon>
        <taxon>Enterococcaceae</taxon>
        <taxon>Enterococcus</taxon>
    </lineage>
</organism>
<gene>
    <name evidence="4" type="ORF">HMPREF9498_00961</name>
</gene>
<dbReference type="HOGENOM" id="CLU_031965_1_0_9"/>
<dbReference type="Gene3D" id="3.60.15.10">
    <property type="entry name" value="Ribonuclease Z/Hydroxyacylglutathione hydrolase-like"/>
    <property type="match status" value="1"/>
</dbReference>
<dbReference type="GO" id="GO:0004527">
    <property type="term" value="F:exonuclease activity"/>
    <property type="evidence" value="ECO:0007669"/>
    <property type="project" value="UniProtKB-KW"/>
</dbReference>
<dbReference type="AlphaFoldDB" id="A0A125W7U4"/>
<dbReference type="SUPFAM" id="SSF56281">
    <property type="entry name" value="Metallo-hydrolase/oxidoreductase"/>
    <property type="match status" value="1"/>
</dbReference>
<dbReference type="InterPro" id="IPR042173">
    <property type="entry name" value="RNase_J_2"/>
</dbReference>
<dbReference type="RefSeq" id="WP_002402061.1">
    <property type="nucleotide sequence ID" value="NZ_GL454431.1"/>
</dbReference>
<evidence type="ECO:0000256" key="2">
    <source>
        <dbReference type="ARBA" id="ARBA00022884"/>
    </source>
</evidence>
<keyword evidence="2" id="KW-0694">RNA-binding</keyword>
<dbReference type="GO" id="GO:0003723">
    <property type="term" value="F:RNA binding"/>
    <property type="evidence" value="ECO:0007669"/>
    <property type="project" value="UniProtKB-KW"/>
</dbReference>
<dbReference type="SMART" id="SM00849">
    <property type="entry name" value="Lactamase_B"/>
    <property type="match status" value="1"/>
</dbReference>
<dbReference type="PANTHER" id="PTHR43694">
    <property type="entry name" value="RIBONUCLEASE J"/>
    <property type="match status" value="1"/>
</dbReference>
<evidence type="ECO:0000313" key="4">
    <source>
        <dbReference type="EMBL" id="EFM83381.1"/>
    </source>
</evidence>
<dbReference type="Gene3D" id="3.40.50.10710">
    <property type="entry name" value="Metallo-hydrolase/oxidoreductase"/>
    <property type="match status" value="1"/>
</dbReference>
<feature type="domain" description="Metallo-beta-lactamase" evidence="3">
    <location>
        <begin position="19"/>
        <end position="237"/>
    </location>
</feature>
<evidence type="ECO:0000259" key="3">
    <source>
        <dbReference type="SMART" id="SM00849"/>
    </source>
</evidence>
<keyword evidence="1" id="KW-0269">Exonuclease</keyword>
<keyword evidence="1" id="KW-0378">Hydrolase</keyword>